<organism evidence="2 3">
    <name type="scientific">Pseudomyxococcus hansupus</name>
    <dbReference type="NCBI Taxonomy" id="1297742"/>
    <lineage>
        <taxon>Bacteria</taxon>
        <taxon>Pseudomonadati</taxon>
        <taxon>Myxococcota</taxon>
        <taxon>Myxococcia</taxon>
        <taxon>Myxococcales</taxon>
        <taxon>Cystobacterineae</taxon>
        <taxon>Myxococcaceae</taxon>
        <taxon>Pseudomyxococcus</taxon>
    </lineage>
</organism>
<protein>
    <submittedName>
        <fullName evidence="2">Uncharacterized protein</fullName>
    </submittedName>
</protein>
<evidence type="ECO:0000313" key="2">
    <source>
        <dbReference type="EMBL" id="AKQ70380.1"/>
    </source>
</evidence>
<dbReference type="AlphaFoldDB" id="A0A0H4X9V9"/>
<accession>A0A0H4X9V9</accession>
<reference evidence="2 3" key="1">
    <citation type="journal article" date="2016" name="PLoS ONE">
        <title>Complete Genome Sequence and Comparative Genomics of a Novel Myxobacterium Myxococcus hansupus.</title>
        <authorList>
            <person name="Sharma G."/>
            <person name="Narwani T."/>
            <person name="Subramanian S."/>
        </authorList>
    </citation>
    <scope>NUCLEOTIDE SEQUENCE [LARGE SCALE GENOMIC DNA]</scope>
    <source>
        <strain evidence="3">mixupus</strain>
    </source>
</reference>
<sequence length="50" mass="5395">MATRRILQPGLGFERVLPHRGGPPGRMITRTPGDGRTDSRRAVMPGSPGK</sequence>
<evidence type="ECO:0000256" key="1">
    <source>
        <dbReference type="SAM" id="MobiDB-lite"/>
    </source>
</evidence>
<proteinExistence type="predicted"/>
<dbReference type="STRING" id="1297742.A176_007292"/>
<dbReference type="KEGG" id="mym:A176_007292"/>
<dbReference type="Proteomes" id="UP000009026">
    <property type="component" value="Chromosome"/>
</dbReference>
<feature type="region of interest" description="Disordered" evidence="1">
    <location>
        <begin position="1"/>
        <end position="50"/>
    </location>
</feature>
<evidence type="ECO:0000313" key="3">
    <source>
        <dbReference type="Proteomes" id="UP000009026"/>
    </source>
</evidence>
<name>A0A0H4X9V9_9BACT</name>
<dbReference type="EMBL" id="CP012109">
    <property type="protein sequence ID" value="AKQ70380.1"/>
    <property type="molecule type" value="Genomic_DNA"/>
</dbReference>
<keyword evidence="3" id="KW-1185">Reference proteome</keyword>
<gene>
    <name evidence="2" type="ORF">A176_007292</name>
</gene>